<dbReference type="Proteomes" id="UP000321947">
    <property type="component" value="Unassembled WGS sequence"/>
</dbReference>
<evidence type="ECO:0000313" key="1">
    <source>
        <dbReference type="EMBL" id="KAA0051683.1"/>
    </source>
</evidence>
<dbReference type="EMBL" id="SSTD01018505">
    <property type="protein sequence ID" value="TYJ97929.1"/>
    <property type="molecule type" value="Genomic_DNA"/>
</dbReference>
<protein>
    <submittedName>
        <fullName evidence="2">Uncharacterized protein</fullName>
    </submittedName>
</protein>
<dbReference type="EMBL" id="SSTE01011134">
    <property type="protein sequence ID" value="KAA0051683.1"/>
    <property type="molecule type" value="Genomic_DNA"/>
</dbReference>
<comment type="caution">
    <text evidence="2">The sequence shown here is derived from an EMBL/GenBank/DDBJ whole genome shotgun (WGS) entry which is preliminary data.</text>
</comment>
<reference evidence="3 4" key="1">
    <citation type="submission" date="2019-08" db="EMBL/GenBank/DDBJ databases">
        <title>Draft genome sequences of two oriental melons (Cucumis melo L. var makuwa).</title>
        <authorList>
            <person name="Kwon S.-Y."/>
        </authorList>
    </citation>
    <scope>NUCLEOTIDE SEQUENCE [LARGE SCALE GENOMIC DNA]</scope>
    <source>
        <strain evidence="4">cv. Chang Bougi</strain>
        <strain evidence="3">cv. SW 3</strain>
        <tissue evidence="2">Leaf</tissue>
    </source>
</reference>
<gene>
    <name evidence="2" type="ORF">E5676_scaffold234G00210</name>
    <name evidence="1" type="ORF">E6C27_scaffold60G00610</name>
</gene>
<evidence type="ECO:0000313" key="3">
    <source>
        <dbReference type="Proteomes" id="UP000321393"/>
    </source>
</evidence>
<organism evidence="2 4">
    <name type="scientific">Cucumis melo var. makuwa</name>
    <name type="common">Oriental melon</name>
    <dbReference type="NCBI Taxonomy" id="1194695"/>
    <lineage>
        <taxon>Eukaryota</taxon>
        <taxon>Viridiplantae</taxon>
        <taxon>Streptophyta</taxon>
        <taxon>Embryophyta</taxon>
        <taxon>Tracheophyta</taxon>
        <taxon>Spermatophyta</taxon>
        <taxon>Magnoliopsida</taxon>
        <taxon>eudicotyledons</taxon>
        <taxon>Gunneridae</taxon>
        <taxon>Pentapetalae</taxon>
        <taxon>rosids</taxon>
        <taxon>fabids</taxon>
        <taxon>Cucurbitales</taxon>
        <taxon>Cucurbitaceae</taxon>
        <taxon>Benincaseae</taxon>
        <taxon>Cucumis</taxon>
    </lineage>
</organism>
<evidence type="ECO:0000313" key="4">
    <source>
        <dbReference type="Proteomes" id="UP000321947"/>
    </source>
</evidence>
<name>A0A5D3BFV3_CUCMM</name>
<dbReference type="AlphaFoldDB" id="A0A5D3BFV3"/>
<proteinExistence type="predicted"/>
<sequence length="141" mass="16352">MLRFWGVTASVFGANSPLFGWICVNVELNKDLSYILVMELCRGGIKSLETSCVDCIYAVELCCRLNTIVMHNMDVMHNGSVPYRHSILRDYEADMCILWDHSTDMCILWDHSTDMCIPRDHETDMCIFRDHSTDMCIHRDH</sequence>
<accession>A0A5D3BFV3</accession>
<dbReference type="Proteomes" id="UP000321393">
    <property type="component" value="Unassembled WGS sequence"/>
</dbReference>
<evidence type="ECO:0000313" key="2">
    <source>
        <dbReference type="EMBL" id="TYJ97929.1"/>
    </source>
</evidence>